<gene>
    <name evidence="1" type="ORF">E5990_04330</name>
</gene>
<dbReference type="Proteomes" id="UP000305401">
    <property type="component" value="Unassembled WGS sequence"/>
</dbReference>
<protein>
    <submittedName>
        <fullName evidence="1">Uncharacterized protein</fullName>
    </submittedName>
</protein>
<reference evidence="1" key="1">
    <citation type="submission" date="2019-04" db="EMBL/GenBank/DDBJ databases">
        <title>Microbes associate with the intestines of laboratory mice.</title>
        <authorList>
            <person name="Navarre W."/>
            <person name="Wong E."/>
            <person name="Huang K.C."/>
            <person name="Tropini C."/>
            <person name="Ng K."/>
            <person name="Yu B."/>
        </authorList>
    </citation>
    <scope>NUCLEOTIDE SEQUENCE</scope>
    <source>
        <strain evidence="1">NM86_A22</strain>
    </source>
</reference>
<name>A0AC61S676_9BACT</name>
<evidence type="ECO:0000313" key="1">
    <source>
        <dbReference type="EMBL" id="THG53577.1"/>
    </source>
</evidence>
<organism evidence="1 2">
    <name type="scientific">Muribaculum caecicola</name>
    <dbReference type="NCBI Taxonomy" id="3038144"/>
    <lineage>
        <taxon>Bacteria</taxon>
        <taxon>Pseudomonadati</taxon>
        <taxon>Bacteroidota</taxon>
        <taxon>Bacteroidia</taxon>
        <taxon>Bacteroidales</taxon>
        <taxon>Muribaculaceae</taxon>
        <taxon>Muribaculum</taxon>
    </lineage>
</organism>
<proteinExistence type="predicted"/>
<comment type="caution">
    <text evidence="1">The sequence shown here is derived from an EMBL/GenBank/DDBJ whole genome shotgun (WGS) entry which is preliminary data.</text>
</comment>
<sequence length="263" mass="29933">MRNICADSLGSWHPGKLFYITDSRISIALEPSKKPMPLQGETIEFVEFYEVPSMTGKPDTELLFRQKDSTMCAYRINMPVEELKKKATGIEIPFTIEMSIVDKAREALIDSVFYIRTPVWHTVDGNDAVKGKKFIPVRITAVEPGNQVYPLRVCFTPVDAGDGSQSCVYMSVSDKSKSGRNFSMLFSLSDPRLRYPEITDEVWASIQNGRVAKFMTRDECRIALGAPKSIQRRNIITVLQEMWTYENGVYLLFDDGILQSYRQ</sequence>
<evidence type="ECO:0000313" key="2">
    <source>
        <dbReference type="Proteomes" id="UP000305401"/>
    </source>
</evidence>
<keyword evidence="2" id="KW-1185">Reference proteome</keyword>
<dbReference type="EMBL" id="SSTG01000034">
    <property type="protein sequence ID" value="THG53577.1"/>
    <property type="molecule type" value="Genomic_DNA"/>
</dbReference>
<accession>A0AC61S676</accession>